<dbReference type="EMBL" id="LAZR01008146">
    <property type="protein sequence ID" value="KKM80649.1"/>
    <property type="molecule type" value="Genomic_DNA"/>
</dbReference>
<sequence length="63" mass="7525">MRAGCRIKWTHTYRLNVKHGVYYGCVEHTKRFQGSDQLAVVQFDRNKRTSRVPWIELELDNSE</sequence>
<dbReference type="AlphaFoldDB" id="A0A0F9KEF5"/>
<name>A0A0F9KEF5_9ZZZZ</name>
<reference evidence="1" key="1">
    <citation type="journal article" date="2015" name="Nature">
        <title>Complex archaea that bridge the gap between prokaryotes and eukaryotes.</title>
        <authorList>
            <person name="Spang A."/>
            <person name="Saw J.H."/>
            <person name="Jorgensen S.L."/>
            <person name="Zaremba-Niedzwiedzka K."/>
            <person name="Martijn J."/>
            <person name="Lind A.E."/>
            <person name="van Eijk R."/>
            <person name="Schleper C."/>
            <person name="Guy L."/>
            <person name="Ettema T.J."/>
        </authorList>
    </citation>
    <scope>NUCLEOTIDE SEQUENCE</scope>
</reference>
<evidence type="ECO:0000313" key="1">
    <source>
        <dbReference type="EMBL" id="KKM80649.1"/>
    </source>
</evidence>
<proteinExistence type="predicted"/>
<protein>
    <submittedName>
        <fullName evidence="1">Uncharacterized protein</fullName>
    </submittedName>
</protein>
<comment type="caution">
    <text evidence="1">The sequence shown here is derived from an EMBL/GenBank/DDBJ whole genome shotgun (WGS) entry which is preliminary data.</text>
</comment>
<accession>A0A0F9KEF5</accession>
<gene>
    <name evidence="1" type="ORF">LCGC14_1337720</name>
</gene>
<organism evidence="1">
    <name type="scientific">marine sediment metagenome</name>
    <dbReference type="NCBI Taxonomy" id="412755"/>
    <lineage>
        <taxon>unclassified sequences</taxon>
        <taxon>metagenomes</taxon>
        <taxon>ecological metagenomes</taxon>
    </lineage>
</organism>